<keyword evidence="3" id="KW-1185">Reference proteome</keyword>
<dbReference type="AlphaFoldDB" id="A0AAN9A8J1"/>
<dbReference type="EMBL" id="JAXCGZ010011975">
    <property type="protein sequence ID" value="KAK7073897.1"/>
    <property type="molecule type" value="Genomic_DNA"/>
</dbReference>
<proteinExistence type="predicted"/>
<keyword evidence="1" id="KW-0732">Signal</keyword>
<reference evidence="2 3" key="1">
    <citation type="submission" date="2023-11" db="EMBL/GenBank/DDBJ databases">
        <title>Halocaridina rubra genome assembly.</title>
        <authorList>
            <person name="Smith C."/>
        </authorList>
    </citation>
    <scope>NUCLEOTIDE SEQUENCE [LARGE SCALE GENOMIC DNA]</scope>
    <source>
        <strain evidence="2">EP-1</strain>
        <tissue evidence="2">Whole</tissue>
    </source>
</reference>
<evidence type="ECO:0000313" key="2">
    <source>
        <dbReference type="EMBL" id="KAK7073897.1"/>
    </source>
</evidence>
<sequence>MNVMIPTVTLPHPTPQVSQKCLCFSDWLLCLSMPVQAASPDVNEMEMDPLISKPNPILGTWAASCRTQPNKDLSSVSLPISPAATSS</sequence>
<feature type="chain" id="PRO_5043052952" evidence="1">
    <location>
        <begin position="38"/>
        <end position="87"/>
    </location>
</feature>
<name>A0AAN9A8J1_HALRR</name>
<dbReference type="Proteomes" id="UP001381693">
    <property type="component" value="Unassembled WGS sequence"/>
</dbReference>
<feature type="signal peptide" evidence="1">
    <location>
        <begin position="1"/>
        <end position="37"/>
    </location>
</feature>
<comment type="caution">
    <text evidence="2">The sequence shown here is derived from an EMBL/GenBank/DDBJ whole genome shotgun (WGS) entry which is preliminary data.</text>
</comment>
<protein>
    <submittedName>
        <fullName evidence="2">Uncharacterized protein</fullName>
    </submittedName>
</protein>
<accession>A0AAN9A8J1</accession>
<organism evidence="2 3">
    <name type="scientific">Halocaridina rubra</name>
    <name type="common">Hawaiian red shrimp</name>
    <dbReference type="NCBI Taxonomy" id="373956"/>
    <lineage>
        <taxon>Eukaryota</taxon>
        <taxon>Metazoa</taxon>
        <taxon>Ecdysozoa</taxon>
        <taxon>Arthropoda</taxon>
        <taxon>Crustacea</taxon>
        <taxon>Multicrustacea</taxon>
        <taxon>Malacostraca</taxon>
        <taxon>Eumalacostraca</taxon>
        <taxon>Eucarida</taxon>
        <taxon>Decapoda</taxon>
        <taxon>Pleocyemata</taxon>
        <taxon>Caridea</taxon>
        <taxon>Atyoidea</taxon>
        <taxon>Atyidae</taxon>
        <taxon>Halocaridina</taxon>
    </lineage>
</organism>
<evidence type="ECO:0000256" key="1">
    <source>
        <dbReference type="SAM" id="SignalP"/>
    </source>
</evidence>
<gene>
    <name evidence="2" type="ORF">SK128_018463</name>
</gene>
<evidence type="ECO:0000313" key="3">
    <source>
        <dbReference type="Proteomes" id="UP001381693"/>
    </source>
</evidence>